<keyword evidence="2" id="KW-0804">Transcription</keyword>
<keyword evidence="3" id="KW-0539">Nucleus</keyword>
<dbReference type="PANTHER" id="PTHR15052:SF2">
    <property type="entry name" value="GENERAL TRANSCRIPTION FACTOR 3C POLYPEPTIDE 2"/>
    <property type="match status" value="1"/>
</dbReference>
<dbReference type="OrthoDB" id="4703at2759"/>
<sequence>SNMSLPRMMLCIVHDGHVAWDVKWRPVDACNTLSSTSALGYLGVLLGNGALEVWEVPHPHTLKRLYAAFQENADPRFIRLRPVFRCSFLKCGGDRQSIPLTLEWSAASPHDMILAGCHDGV</sequence>
<feature type="non-terminal residue" evidence="4">
    <location>
        <position position="121"/>
    </location>
</feature>
<dbReference type="InterPro" id="IPR052416">
    <property type="entry name" value="GTF3C_component"/>
</dbReference>
<protein>
    <submittedName>
        <fullName evidence="4">Uncharacterized protein</fullName>
    </submittedName>
</protein>
<evidence type="ECO:0000313" key="5">
    <source>
        <dbReference type="Proteomes" id="UP000015453"/>
    </source>
</evidence>
<dbReference type="GO" id="GO:0006383">
    <property type="term" value="P:transcription by RNA polymerase III"/>
    <property type="evidence" value="ECO:0007669"/>
    <property type="project" value="TreeGrafter"/>
</dbReference>
<comment type="caution">
    <text evidence="4">The sequence shown here is derived from an EMBL/GenBank/DDBJ whole genome shotgun (WGS) entry which is preliminary data.</text>
</comment>
<evidence type="ECO:0000313" key="4">
    <source>
        <dbReference type="EMBL" id="EPS60973.1"/>
    </source>
</evidence>
<comment type="subcellular location">
    <subcellularLocation>
        <location evidence="1">Nucleus</location>
    </subcellularLocation>
</comment>
<evidence type="ECO:0000256" key="3">
    <source>
        <dbReference type="ARBA" id="ARBA00023242"/>
    </source>
</evidence>
<dbReference type="GO" id="GO:0000127">
    <property type="term" value="C:transcription factor TFIIIC complex"/>
    <property type="evidence" value="ECO:0007669"/>
    <property type="project" value="TreeGrafter"/>
</dbReference>
<feature type="non-terminal residue" evidence="4">
    <location>
        <position position="1"/>
    </location>
</feature>
<keyword evidence="5" id="KW-1185">Reference proteome</keyword>
<gene>
    <name evidence="4" type="ORF">M569_13825</name>
</gene>
<name>S8DDY2_9LAMI</name>
<dbReference type="GO" id="GO:0005634">
    <property type="term" value="C:nucleus"/>
    <property type="evidence" value="ECO:0007669"/>
    <property type="project" value="UniProtKB-SubCell"/>
</dbReference>
<evidence type="ECO:0000256" key="1">
    <source>
        <dbReference type="ARBA" id="ARBA00004123"/>
    </source>
</evidence>
<organism evidence="4 5">
    <name type="scientific">Genlisea aurea</name>
    <dbReference type="NCBI Taxonomy" id="192259"/>
    <lineage>
        <taxon>Eukaryota</taxon>
        <taxon>Viridiplantae</taxon>
        <taxon>Streptophyta</taxon>
        <taxon>Embryophyta</taxon>
        <taxon>Tracheophyta</taxon>
        <taxon>Spermatophyta</taxon>
        <taxon>Magnoliopsida</taxon>
        <taxon>eudicotyledons</taxon>
        <taxon>Gunneridae</taxon>
        <taxon>Pentapetalae</taxon>
        <taxon>asterids</taxon>
        <taxon>lamiids</taxon>
        <taxon>Lamiales</taxon>
        <taxon>Lentibulariaceae</taxon>
        <taxon>Genlisea</taxon>
    </lineage>
</organism>
<evidence type="ECO:0000256" key="2">
    <source>
        <dbReference type="ARBA" id="ARBA00023163"/>
    </source>
</evidence>
<accession>S8DDY2</accession>
<dbReference type="EMBL" id="AUSU01007172">
    <property type="protein sequence ID" value="EPS60973.1"/>
    <property type="molecule type" value="Genomic_DNA"/>
</dbReference>
<dbReference type="AlphaFoldDB" id="S8DDY2"/>
<dbReference type="Proteomes" id="UP000015453">
    <property type="component" value="Unassembled WGS sequence"/>
</dbReference>
<proteinExistence type="predicted"/>
<dbReference type="PANTHER" id="PTHR15052">
    <property type="entry name" value="RNA POLYMERASE III TRANSCRIPTION INITIATION FACTOR COMPLEX SUBUNIT"/>
    <property type="match status" value="1"/>
</dbReference>
<reference evidence="4 5" key="1">
    <citation type="journal article" date="2013" name="BMC Genomics">
        <title>The miniature genome of a carnivorous plant Genlisea aurea contains a low number of genes and short non-coding sequences.</title>
        <authorList>
            <person name="Leushkin E.V."/>
            <person name="Sutormin R.A."/>
            <person name="Nabieva E.R."/>
            <person name="Penin A.A."/>
            <person name="Kondrashov A.S."/>
            <person name="Logacheva M.D."/>
        </authorList>
    </citation>
    <scope>NUCLEOTIDE SEQUENCE [LARGE SCALE GENOMIC DNA]</scope>
</reference>